<feature type="binding site" evidence="3">
    <location>
        <position position="157"/>
    </location>
    <ligand>
        <name>Cu cation</name>
        <dbReference type="ChEBI" id="CHEBI:23378"/>
    </ligand>
</feature>
<keyword evidence="8" id="KW-1185">Reference proteome</keyword>
<evidence type="ECO:0000256" key="3">
    <source>
        <dbReference type="PIRSR" id="PIRSR603782-1"/>
    </source>
</evidence>
<dbReference type="SUPFAM" id="SSF52833">
    <property type="entry name" value="Thioredoxin-like"/>
    <property type="match status" value="1"/>
</dbReference>
<evidence type="ECO:0000259" key="6">
    <source>
        <dbReference type="PROSITE" id="PS51352"/>
    </source>
</evidence>
<keyword evidence="5" id="KW-0732">Signal</keyword>
<evidence type="ECO:0000256" key="1">
    <source>
        <dbReference type="ARBA" id="ARBA00010996"/>
    </source>
</evidence>
<organism evidence="7 8">
    <name type="scientific">Devosia oryzisoli</name>
    <dbReference type="NCBI Taxonomy" id="2774138"/>
    <lineage>
        <taxon>Bacteria</taxon>
        <taxon>Pseudomonadati</taxon>
        <taxon>Pseudomonadota</taxon>
        <taxon>Alphaproteobacteria</taxon>
        <taxon>Hyphomicrobiales</taxon>
        <taxon>Devosiaceae</taxon>
        <taxon>Devosia</taxon>
    </lineage>
</organism>
<dbReference type="InterPro" id="IPR013766">
    <property type="entry name" value="Thioredoxin_domain"/>
</dbReference>
<dbReference type="FunFam" id="3.40.30.10:FF:000013">
    <property type="entry name" value="Blast:Protein SCO1 homolog, mitochondrial"/>
    <property type="match status" value="1"/>
</dbReference>
<feature type="domain" description="Thioredoxin" evidence="6">
    <location>
        <begin position="18"/>
        <end position="193"/>
    </location>
</feature>
<feature type="binding site" evidence="3">
    <location>
        <position position="74"/>
    </location>
    <ligand>
        <name>Cu cation</name>
        <dbReference type="ChEBI" id="CHEBI:23378"/>
    </ligand>
</feature>
<gene>
    <name evidence="7" type="ORF">IC608_12260</name>
</gene>
<evidence type="ECO:0000256" key="5">
    <source>
        <dbReference type="SAM" id="SignalP"/>
    </source>
</evidence>
<dbReference type="InterPro" id="IPR036249">
    <property type="entry name" value="Thioredoxin-like_sf"/>
</dbReference>
<dbReference type="PANTHER" id="PTHR12151:SF25">
    <property type="entry name" value="LINALOOL DEHYDRATASE_ISOMERASE DOMAIN-CONTAINING PROTEIN"/>
    <property type="match status" value="1"/>
</dbReference>
<keyword evidence="2 3" id="KW-0186">Copper</keyword>
<dbReference type="CDD" id="cd02968">
    <property type="entry name" value="SCO"/>
    <property type="match status" value="1"/>
</dbReference>
<dbReference type="PROSITE" id="PS51352">
    <property type="entry name" value="THIOREDOXIN_2"/>
    <property type="match status" value="1"/>
</dbReference>
<protein>
    <submittedName>
        <fullName evidence="7">SCO family protein</fullName>
    </submittedName>
</protein>
<dbReference type="PANTHER" id="PTHR12151">
    <property type="entry name" value="ELECTRON TRANSPORT PROTIN SCO1/SENC FAMILY MEMBER"/>
    <property type="match status" value="1"/>
</dbReference>
<evidence type="ECO:0000256" key="4">
    <source>
        <dbReference type="PIRSR" id="PIRSR603782-2"/>
    </source>
</evidence>
<dbReference type="Proteomes" id="UP000654108">
    <property type="component" value="Unassembled WGS sequence"/>
</dbReference>
<keyword evidence="3" id="KW-0479">Metal-binding</keyword>
<reference evidence="7" key="1">
    <citation type="submission" date="2020-09" db="EMBL/GenBank/DDBJ databases">
        <title>Genome seq and assembly of Devosia sp.</title>
        <authorList>
            <person name="Chhetri G."/>
        </authorList>
    </citation>
    <scope>NUCLEOTIDE SEQUENCE</scope>
    <source>
        <strain evidence="7">PTR5</strain>
    </source>
</reference>
<dbReference type="GO" id="GO:0046872">
    <property type="term" value="F:metal ion binding"/>
    <property type="evidence" value="ECO:0007669"/>
    <property type="project" value="UniProtKB-KW"/>
</dbReference>
<accession>A0A927ITW4</accession>
<evidence type="ECO:0000313" key="7">
    <source>
        <dbReference type="EMBL" id="MBD8066243.1"/>
    </source>
</evidence>
<dbReference type="EMBL" id="JACYFU010000003">
    <property type="protein sequence ID" value="MBD8066243.1"/>
    <property type="molecule type" value="Genomic_DNA"/>
</dbReference>
<feature type="disulfide bond" description="Redox-active" evidence="4">
    <location>
        <begin position="70"/>
        <end position="74"/>
    </location>
</feature>
<name>A0A927ITW4_9HYPH</name>
<keyword evidence="4" id="KW-1015">Disulfide bond</keyword>
<feature type="binding site" evidence="3">
    <location>
        <position position="70"/>
    </location>
    <ligand>
        <name>Cu cation</name>
        <dbReference type="ChEBI" id="CHEBI:23378"/>
    </ligand>
</feature>
<feature type="chain" id="PRO_5037598621" evidence="5">
    <location>
        <begin position="25"/>
        <end position="193"/>
    </location>
</feature>
<sequence length="193" mass="21165">MAKVRIILWALVAVVALAATGLYAYTTTRPTQTTTLGEGDYDLVTADGQPFTRENFNGHPTALFFGFTHCPDVCPTTLADIANWYEKLGPEAKDLQAVFITVDPERDTPQIMGDYVSWTNHVTGVTGSRAEIDKALKAWGVFTEKVPLEDGDYTMNHTASVFLINRQGGFEGTIAFREDTDTALAKLKKLING</sequence>
<comment type="similarity">
    <text evidence="1">Belongs to the SCO1/2 family.</text>
</comment>
<dbReference type="RefSeq" id="WP_191775748.1">
    <property type="nucleotide sequence ID" value="NZ_JACYFU010000003.1"/>
</dbReference>
<dbReference type="Pfam" id="PF02630">
    <property type="entry name" value="SCO1-SenC"/>
    <property type="match status" value="1"/>
</dbReference>
<feature type="signal peptide" evidence="5">
    <location>
        <begin position="1"/>
        <end position="24"/>
    </location>
</feature>
<proteinExistence type="inferred from homology"/>
<comment type="caution">
    <text evidence="7">The sequence shown here is derived from an EMBL/GenBank/DDBJ whole genome shotgun (WGS) entry which is preliminary data.</text>
</comment>
<dbReference type="AlphaFoldDB" id="A0A927ITW4"/>
<dbReference type="Gene3D" id="3.40.30.10">
    <property type="entry name" value="Glutaredoxin"/>
    <property type="match status" value="1"/>
</dbReference>
<evidence type="ECO:0000256" key="2">
    <source>
        <dbReference type="ARBA" id="ARBA00023008"/>
    </source>
</evidence>
<evidence type="ECO:0000313" key="8">
    <source>
        <dbReference type="Proteomes" id="UP000654108"/>
    </source>
</evidence>
<dbReference type="InterPro" id="IPR003782">
    <property type="entry name" value="SCO1/SenC"/>
</dbReference>